<keyword evidence="2" id="KW-1133">Transmembrane helix</keyword>
<evidence type="ECO:0000256" key="2">
    <source>
        <dbReference type="SAM" id="Phobius"/>
    </source>
</evidence>
<feature type="region of interest" description="Disordered" evidence="1">
    <location>
        <begin position="76"/>
        <end position="100"/>
    </location>
</feature>
<reference evidence="3" key="1">
    <citation type="submission" date="2020-02" db="EMBL/GenBank/DDBJ databases">
        <authorList>
            <person name="Meier V. D."/>
        </authorList>
    </citation>
    <scope>NUCLEOTIDE SEQUENCE</scope>
    <source>
        <strain evidence="3">AVDCRST_MAG32</strain>
    </source>
</reference>
<gene>
    <name evidence="3" type="ORF">AVDCRST_MAG32-552</name>
</gene>
<proteinExistence type="predicted"/>
<keyword evidence="2" id="KW-0812">Transmembrane</keyword>
<feature type="transmembrane region" description="Helical" evidence="2">
    <location>
        <begin position="50"/>
        <end position="70"/>
    </location>
</feature>
<organism evidence="3">
    <name type="scientific">uncultured Nocardioides sp</name>
    <dbReference type="NCBI Taxonomy" id="198441"/>
    <lineage>
        <taxon>Bacteria</taxon>
        <taxon>Bacillati</taxon>
        <taxon>Actinomycetota</taxon>
        <taxon>Actinomycetes</taxon>
        <taxon>Propionibacteriales</taxon>
        <taxon>Nocardioidaceae</taxon>
        <taxon>Nocardioides</taxon>
        <taxon>environmental samples</taxon>
    </lineage>
</organism>
<sequence length="100" mass="11394">MTQRPTEPADSQELLRETLDTLASHVRVTPGAYHQVRAEWIRRQRRRRRLGVLTATLLVALADAVGLWALNRSDTGNHLIFDDRPPSQHREPVSPRIGQP</sequence>
<evidence type="ECO:0000256" key="1">
    <source>
        <dbReference type="SAM" id="MobiDB-lite"/>
    </source>
</evidence>
<accession>A0A6J4N2T4</accession>
<name>A0A6J4N2T4_9ACTN</name>
<keyword evidence="2" id="KW-0472">Membrane</keyword>
<dbReference type="AlphaFoldDB" id="A0A6J4N2T4"/>
<feature type="compositionally biased region" description="Basic and acidic residues" evidence="1">
    <location>
        <begin position="80"/>
        <end position="93"/>
    </location>
</feature>
<dbReference type="EMBL" id="CADCUM010000032">
    <property type="protein sequence ID" value="CAA9371468.1"/>
    <property type="molecule type" value="Genomic_DNA"/>
</dbReference>
<protein>
    <submittedName>
        <fullName evidence="3">Uncharacterized protein</fullName>
    </submittedName>
</protein>
<evidence type="ECO:0000313" key="3">
    <source>
        <dbReference type="EMBL" id="CAA9371468.1"/>
    </source>
</evidence>